<dbReference type="Gene3D" id="1.20.120.1630">
    <property type="match status" value="1"/>
</dbReference>
<sequence length="200" mass="22120">MWLASIFGIWTLWGIVWLALGLWANRTDVAVPARRQAVYRTINILAFALMFADGIYRRTPQGLRWTPFLPRLWHVPPSLGWLLALLALGGMILAIWSRLTLGKLWSAAVTRKEGHRIIDSGPYALVRHPIYTALLMGSAAIGLGKGTPTALAGFALMILGYSIKARLEERFLAEELGAGAYAAYRRRVPMLVPFAPPARG</sequence>
<evidence type="ECO:0000256" key="1">
    <source>
        <dbReference type="ARBA" id="ARBA00004141"/>
    </source>
</evidence>
<comment type="subcellular location">
    <subcellularLocation>
        <location evidence="1">Membrane</location>
        <topology evidence="1">Multi-pass membrane protein</topology>
    </subcellularLocation>
</comment>
<evidence type="ECO:0000256" key="2">
    <source>
        <dbReference type="ARBA" id="ARBA00022692"/>
    </source>
</evidence>
<name>A0ABT8Y523_9SPHN</name>
<proteinExistence type="predicted"/>
<reference evidence="6" key="1">
    <citation type="submission" date="2023-07" db="EMBL/GenBank/DDBJ databases">
        <authorList>
            <person name="Kim M."/>
        </authorList>
    </citation>
    <scope>NUCLEOTIDE SEQUENCE</scope>
    <source>
        <strain evidence="6">BIUV-7</strain>
    </source>
</reference>
<evidence type="ECO:0000256" key="3">
    <source>
        <dbReference type="ARBA" id="ARBA00022989"/>
    </source>
</evidence>
<gene>
    <name evidence="6" type="ORF">Q4F19_03435</name>
</gene>
<dbReference type="RefSeq" id="WP_303539810.1">
    <property type="nucleotide sequence ID" value="NZ_JAUOTP010000001.1"/>
</dbReference>
<accession>A0ABT8Y523</accession>
<evidence type="ECO:0000313" key="6">
    <source>
        <dbReference type="EMBL" id="MDO6413426.1"/>
    </source>
</evidence>
<keyword evidence="6" id="KW-0489">Methyltransferase</keyword>
<comment type="caution">
    <text evidence="6">The sequence shown here is derived from an EMBL/GenBank/DDBJ whole genome shotgun (WGS) entry which is preliminary data.</text>
</comment>
<dbReference type="InterPro" id="IPR007269">
    <property type="entry name" value="ICMT_MeTrfase"/>
</dbReference>
<dbReference type="Pfam" id="PF04140">
    <property type="entry name" value="ICMT"/>
    <property type="match status" value="1"/>
</dbReference>
<keyword evidence="2 5" id="KW-0812">Transmembrane</keyword>
<dbReference type="EC" id="2.1.1.334" evidence="6"/>
<evidence type="ECO:0000256" key="5">
    <source>
        <dbReference type="SAM" id="Phobius"/>
    </source>
</evidence>
<dbReference type="GO" id="GO:0004671">
    <property type="term" value="F:protein C-terminal S-isoprenylcysteine carboxyl O-methyltransferase activity"/>
    <property type="evidence" value="ECO:0007669"/>
    <property type="project" value="UniProtKB-EC"/>
</dbReference>
<keyword evidence="7" id="KW-1185">Reference proteome</keyword>
<keyword evidence="3 5" id="KW-1133">Transmembrane helix</keyword>
<feature type="transmembrane region" description="Helical" evidence="5">
    <location>
        <begin position="6"/>
        <end position="25"/>
    </location>
</feature>
<feature type="transmembrane region" description="Helical" evidence="5">
    <location>
        <begin position="78"/>
        <end position="96"/>
    </location>
</feature>
<dbReference type="Proteomes" id="UP001169764">
    <property type="component" value="Unassembled WGS sequence"/>
</dbReference>
<protein>
    <submittedName>
        <fullName evidence="6">Isoprenylcysteine carboxylmethyltransferase family protein</fullName>
        <ecNumber evidence="6">2.1.1.100</ecNumber>
        <ecNumber evidence="6">2.1.1.334</ecNumber>
    </submittedName>
</protein>
<dbReference type="EMBL" id="JAUOTP010000001">
    <property type="protein sequence ID" value="MDO6413426.1"/>
    <property type="molecule type" value="Genomic_DNA"/>
</dbReference>
<dbReference type="GO" id="GO:0032259">
    <property type="term" value="P:methylation"/>
    <property type="evidence" value="ECO:0007669"/>
    <property type="project" value="UniProtKB-KW"/>
</dbReference>
<keyword evidence="4 5" id="KW-0472">Membrane</keyword>
<keyword evidence="6" id="KW-0808">Transferase</keyword>
<dbReference type="PANTHER" id="PTHR12714">
    <property type="entry name" value="PROTEIN-S ISOPRENYLCYSTEINE O-METHYLTRANSFERASE"/>
    <property type="match status" value="1"/>
</dbReference>
<feature type="transmembrane region" description="Helical" evidence="5">
    <location>
        <begin position="37"/>
        <end position="58"/>
    </location>
</feature>
<evidence type="ECO:0000313" key="7">
    <source>
        <dbReference type="Proteomes" id="UP001169764"/>
    </source>
</evidence>
<evidence type="ECO:0000256" key="4">
    <source>
        <dbReference type="ARBA" id="ARBA00023136"/>
    </source>
</evidence>
<dbReference type="EC" id="2.1.1.100" evidence="6"/>
<dbReference type="PANTHER" id="PTHR12714:SF24">
    <property type="entry name" value="SLR1182 PROTEIN"/>
    <property type="match status" value="1"/>
</dbReference>
<organism evidence="6 7">
    <name type="scientific">Sphingomonas natans</name>
    <dbReference type="NCBI Taxonomy" id="3063330"/>
    <lineage>
        <taxon>Bacteria</taxon>
        <taxon>Pseudomonadati</taxon>
        <taxon>Pseudomonadota</taxon>
        <taxon>Alphaproteobacteria</taxon>
        <taxon>Sphingomonadales</taxon>
        <taxon>Sphingomonadaceae</taxon>
        <taxon>Sphingomonas</taxon>
    </lineage>
</organism>